<accession>A0A5B7JRN9</accession>
<feature type="region of interest" description="Disordered" evidence="1">
    <location>
        <begin position="51"/>
        <end position="73"/>
    </location>
</feature>
<gene>
    <name evidence="2" type="ORF">E2C01_091023</name>
</gene>
<dbReference type="EMBL" id="VSRR010103563">
    <property type="protein sequence ID" value="MPC95797.1"/>
    <property type="molecule type" value="Genomic_DNA"/>
</dbReference>
<protein>
    <submittedName>
        <fullName evidence="2">Uncharacterized protein</fullName>
    </submittedName>
</protein>
<evidence type="ECO:0000256" key="1">
    <source>
        <dbReference type="SAM" id="MobiDB-lite"/>
    </source>
</evidence>
<organism evidence="2 3">
    <name type="scientific">Portunus trituberculatus</name>
    <name type="common">Swimming crab</name>
    <name type="synonym">Neptunus trituberculatus</name>
    <dbReference type="NCBI Taxonomy" id="210409"/>
    <lineage>
        <taxon>Eukaryota</taxon>
        <taxon>Metazoa</taxon>
        <taxon>Ecdysozoa</taxon>
        <taxon>Arthropoda</taxon>
        <taxon>Crustacea</taxon>
        <taxon>Multicrustacea</taxon>
        <taxon>Malacostraca</taxon>
        <taxon>Eumalacostraca</taxon>
        <taxon>Eucarida</taxon>
        <taxon>Decapoda</taxon>
        <taxon>Pleocyemata</taxon>
        <taxon>Brachyura</taxon>
        <taxon>Eubrachyura</taxon>
        <taxon>Portunoidea</taxon>
        <taxon>Portunidae</taxon>
        <taxon>Portuninae</taxon>
        <taxon>Portunus</taxon>
    </lineage>
</organism>
<evidence type="ECO:0000313" key="3">
    <source>
        <dbReference type="Proteomes" id="UP000324222"/>
    </source>
</evidence>
<comment type="caution">
    <text evidence="2">The sequence shown here is derived from an EMBL/GenBank/DDBJ whole genome shotgun (WGS) entry which is preliminary data.</text>
</comment>
<evidence type="ECO:0000313" key="2">
    <source>
        <dbReference type="EMBL" id="MPC95797.1"/>
    </source>
</evidence>
<keyword evidence="3" id="KW-1185">Reference proteome</keyword>
<dbReference type="AlphaFoldDB" id="A0A5B7JRN9"/>
<dbReference type="Proteomes" id="UP000324222">
    <property type="component" value="Unassembled WGS sequence"/>
</dbReference>
<sequence length="146" mass="16449">MLGGITQWQAVIGLRRWLTDNWSGFYVAGWLLIPTTLPPRQIVLVMGKGGRGTGKRGRLGTDGARTEGAGQDKGGICRDREEEAVCWCSSLSDAIHRKQNFYPNKQEVRRLPLFVQDVAGRGREREGEGWDDLLVIFFFLPLLYLL</sequence>
<reference evidence="2 3" key="1">
    <citation type="submission" date="2019-05" db="EMBL/GenBank/DDBJ databases">
        <title>Another draft genome of Portunus trituberculatus and its Hox gene families provides insights of decapod evolution.</title>
        <authorList>
            <person name="Jeong J.-H."/>
            <person name="Song I."/>
            <person name="Kim S."/>
            <person name="Choi T."/>
            <person name="Kim D."/>
            <person name="Ryu S."/>
            <person name="Kim W."/>
        </authorList>
    </citation>
    <scope>NUCLEOTIDE SEQUENCE [LARGE SCALE GENOMIC DNA]</scope>
    <source>
        <tissue evidence="2">Muscle</tissue>
    </source>
</reference>
<proteinExistence type="predicted"/>
<name>A0A5B7JRN9_PORTR</name>